<reference evidence="2 3" key="1">
    <citation type="journal article" date="2005" name="BMC Genomics">
        <title>Bacterial genome adaptation to niches: divergence of the potential virulence genes in three Burkholderia species of different survival strategies.</title>
        <authorList>
            <person name="Kim H.S."/>
            <person name="Schell M.A."/>
            <person name="Yu Y."/>
            <person name="Ulrich R.L."/>
            <person name="Sarria S.H."/>
            <person name="Nierman W.C."/>
            <person name="DeShazer D."/>
        </authorList>
    </citation>
    <scope>NUCLEOTIDE SEQUENCE [LARGE SCALE GENOMIC DNA]</scope>
    <source>
        <strain evidence="3">ATCC 700388 / DSM 13276 / CCUG 48851 / CIP 106301 / E264</strain>
    </source>
</reference>
<feature type="compositionally biased region" description="Basic residues" evidence="1">
    <location>
        <begin position="165"/>
        <end position="189"/>
    </location>
</feature>
<sequence length="200" mass="22030">MGPARRRPVPCMRPRGPFGARRARLFSDASCRRRAAASHDGARVAGPRRRRSAAERAPFAGTVRGQNHGPACSRRAAGNRRHGVHSAADGGHMTIGRWSDAARLQYPERVDLPGAAMKRFLSCIALVCFALPAAQAQTQTYHFDEGGTTPTGVTSQPASAPARARMQRAKPHRHPVRRNKPHRTHRRARSAQNDRFYSHP</sequence>
<dbReference type="AlphaFoldDB" id="Q2SVX5"/>
<evidence type="ECO:0000256" key="1">
    <source>
        <dbReference type="SAM" id="MobiDB-lite"/>
    </source>
</evidence>
<feature type="region of interest" description="Disordered" evidence="1">
    <location>
        <begin position="142"/>
        <end position="200"/>
    </location>
</feature>
<feature type="compositionally biased region" description="Polar residues" evidence="1">
    <location>
        <begin position="190"/>
        <end position="200"/>
    </location>
</feature>
<dbReference type="HOGENOM" id="CLU_1364053_0_0_4"/>
<dbReference type="KEGG" id="bte:BTH_I2403"/>
<dbReference type="Proteomes" id="UP000001930">
    <property type="component" value="Chromosome I"/>
</dbReference>
<evidence type="ECO:0000313" key="2">
    <source>
        <dbReference type="EMBL" id="ABC36461.1"/>
    </source>
</evidence>
<evidence type="ECO:0000313" key="3">
    <source>
        <dbReference type="Proteomes" id="UP000001930"/>
    </source>
</evidence>
<accession>Q2SVX5</accession>
<feature type="compositionally biased region" description="Polar residues" evidence="1">
    <location>
        <begin position="148"/>
        <end position="158"/>
    </location>
</feature>
<proteinExistence type="predicted"/>
<feature type="region of interest" description="Disordered" evidence="1">
    <location>
        <begin position="34"/>
        <end position="71"/>
    </location>
</feature>
<organism evidence="2 3">
    <name type="scientific">Burkholderia thailandensis (strain ATCC 700388 / DSM 13276 / CCUG 48851 / CIP 106301 / E264)</name>
    <dbReference type="NCBI Taxonomy" id="271848"/>
    <lineage>
        <taxon>Bacteria</taxon>
        <taxon>Pseudomonadati</taxon>
        <taxon>Pseudomonadota</taxon>
        <taxon>Betaproteobacteria</taxon>
        <taxon>Burkholderiales</taxon>
        <taxon>Burkholderiaceae</taxon>
        <taxon>Burkholderia</taxon>
        <taxon>pseudomallei group</taxon>
    </lineage>
</organism>
<keyword evidence="3" id="KW-1185">Reference proteome</keyword>
<name>Q2SVX5_BURTA</name>
<gene>
    <name evidence="2" type="ordered locus">BTH_I2403</name>
</gene>
<protein>
    <submittedName>
        <fullName evidence="2">Uncharacterized protein</fullName>
    </submittedName>
</protein>
<dbReference type="EMBL" id="CP000086">
    <property type="protein sequence ID" value="ABC36461.1"/>
    <property type="molecule type" value="Genomic_DNA"/>
</dbReference>